<dbReference type="PATRIC" id="fig|48936.3.peg.2149"/>
<keyword evidence="1" id="KW-0732">Signal</keyword>
<proteinExistence type="predicted"/>
<reference evidence="2 3" key="1">
    <citation type="submission" date="2014-10" db="EMBL/GenBank/DDBJ databases">
        <title>Draft genome sequence of Novosphingobium subterraneum DSM 12447.</title>
        <authorList>
            <person name="Gan H.M."/>
            <person name="Gan H.Y."/>
            <person name="Savka M.A."/>
        </authorList>
    </citation>
    <scope>NUCLEOTIDE SEQUENCE [LARGE SCALE GENOMIC DNA]</scope>
    <source>
        <strain evidence="2 3">DSM 12447</strain>
    </source>
</reference>
<dbReference type="SUPFAM" id="SSF63829">
    <property type="entry name" value="Calcium-dependent phosphotriesterase"/>
    <property type="match status" value="1"/>
</dbReference>
<dbReference type="EMBL" id="JRVC01000009">
    <property type="protein sequence ID" value="KHS46550.1"/>
    <property type="molecule type" value="Genomic_DNA"/>
</dbReference>
<dbReference type="AlphaFoldDB" id="A0A0B9AB54"/>
<evidence type="ECO:0000256" key="1">
    <source>
        <dbReference type="SAM" id="SignalP"/>
    </source>
</evidence>
<evidence type="ECO:0000313" key="3">
    <source>
        <dbReference type="Proteomes" id="UP000031338"/>
    </source>
</evidence>
<feature type="signal peptide" evidence="1">
    <location>
        <begin position="1"/>
        <end position="25"/>
    </location>
</feature>
<keyword evidence="3" id="KW-1185">Reference proteome</keyword>
<protein>
    <recommendedName>
        <fullName evidence="4">SMP-30/Gluconolactonase/LRE-like region domain-containing protein</fullName>
    </recommendedName>
</protein>
<evidence type="ECO:0000313" key="2">
    <source>
        <dbReference type="EMBL" id="KHS46550.1"/>
    </source>
</evidence>
<organism evidence="2 3">
    <name type="scientific">Novosphingobium subterraneum</name>
    <dbReference type="NCBI Taxonomy" id="48936"/>
    <lineage>
        <taxon>Bacteria</taxon>
        <taxon>Pseudomonadati</taxon>
        <taxon>Pseudomonadota</taxon>
        <taxon>Alphaproteobacteria</taxon>
        <taxon>Sphingomonadales</taxon>
        <taxon>Sphingomonadaceae</taxon>
        <taxon>Novosphingobium</taxon>
    </lineage>
</organism>
<evidence type="ECO:0008006" key="4">
    <source>
        <dbReference type="Google" id="ProtNLM"/>
    </source>
</evidence>
<feature type="chain" id="PRO_5002141402" description="SMP-30/Gluconolactonase/LRE-like region domain-containing protein" evidence="1">
    <location>
        <begin position="26"/>
        <end position="363"/>
    </location>
</feature>
<accession>A0A0B9AB54</accession>
<dbReference type="Gene3D" id="2.120.10.30">
    <property type="entry name" value="TolB, C-terminal domain"/>
    <property type="match status" value="1"/>
</dbReference>
<sequence>MRPFYRLICAGLVALLASAPGRGQPAECSPDAELTYLCGLQKPEDLLAVPGTSWLVVSGFAKGAGLKLVDARTRSYRQWYTGEESQLAPDAEAFSDCPGRPDPALLNTRGLSLRPLAAGHFRLLVVNHGGRESIEAFDVTLEQGKEPNLLWRGCVVMPAGQVGNSVAQFADGTMLVTVLTRPGTTIGDFMLGRKTGAVWQRGPADHQFRLLPGTELPGNNGIEADPDQRRFYVVAFGWHAVVVFDRKDTRRPLARISAPDFMPDNIHWTGGHLLLAGMRLDEPACGGLRKVVKGEADPMLCKRGWIVGELDTGTGRIATFAYGTPRQQFNGLSAAALVGRELWLGSFQSERLGIAGGPEARDK</sequence>
<dbReference type="Proteomes" id="UP000031338">
    <property type="component" value="Unassembled WGS sequence"/>
</dbReference>
<name>A0A0B9AB54_9SPHN</name>
<dbReference type="STRING" id="48936.NJ75_02141"/>
<gene>
    <name evidence="2" type="ORF">NJ75_02141</name>
</gene>
<dbReference type="InterPro" id="IPR011042">
    <property type="entry name" value="6-blade_b-propeller_TolB-like"/>
</dbReference>
<comment type="caution">
    <text evidence="2">The sequence shown here is derived from an EMBL/GenBank/DDBJ whole genome shotgun (WGS) entry which is preliminary data.</text>
</comment>